<dbReference type="InterPro" id="IPR011256">
    <property type="entry name" value="Reg_factor_effector_dom_sf"/>
</dbReference>
<dbReference type="RefSeq" id="WP_057880955.1">
    <property type="nucleotide sequence ID" value="NZ_JQCF01000013.1"/>
</dbReference>
<keyword evidence="3" id="KW-1185">Reference proteome</keyword>
<proteinExistence type="predicted"/>
<gene>
    <name evidence="2" type="ORF">IV57_GL000609</name>
</gene>
<accession>A0A0R2LAT8</accession>
<reference evidence="2 3" key="1">
    <citation type="journal article" date="2015" name="Genome Announc.">
        <title>Expanding the biotechnology potential of lactobacilli through comparative genomics of 213 strains and associated genera.</title>
        <authorList>
            <person name="Sun Z."/>
            <person name="Harris H.M."/>
            <person name="McCann A."/>
            <person name="Guo C."/>
            <person name="Argimon S."/>
            <person name="Zhang W."/>
            <person name="Yang X."/>
            <person name="Jeffery I.B."/>
            <person name="Cooney J.C."/>
            <person name="Kagawa T.F."/>
            <person name="Liu W."/>
            <person name="Song Y."/>
            <person name="Salvetti E."/>
            <person name="Wrobel A."/>
            <person name="Rasinkangas P."/>
            <person name="Parkhill J."/>
            <person name="Rea M.C."/>
            <person name="O'Sullivan O."/>
            <person name="Ritari J."/>
            <person name="Douillard F.P."/>
            <person name="Paul Ross R."/>
            <person name="Yang R."/>
            <person name="Briner A.E."/>
            <person name="Felis G.E."/>
            <person name="de Vos W.M."/>
            <person name="Barrangou R."/>
            <person name="Klaenhammer T.R."/>
            <person name="Caufield P.W."/>
            <person name="Cui Y."/>
            <person name="Zhang H."/>
            <person name="O'Toole P.W."/>
        </authorList>
    </citation>
    <scope>NUCLEOTIDE SEQUENCE [LARGE SCALE GENOMIC DNA]</scope>
    <source>
        <strain evidence="2 3">DSM 24716</strain>
    </source>
</reference>
<dbReference type="PATRIC" id="fig|993692.3.peg.616"/>
<organism evidence="2 3">
    <name type="scientific">Companilactobacillus kimchiensis</name>
    <dbReference type="NCBI Taxonomy" id="993692"/>
    <lineage>
        <taxon>Bacteria</taxon>
        <taxon>Bacillati</taxon>
        <taxon>Bacillota</taxon>
        <taxon>Bacilli</taxon>
        <taxon>Lactobacillales</taxon>
        <taxon>Lactobacillaceae</taxon>
        <taxon>Companilactobacillus</taxon>
    </lineage>
</organism>
<dbReference type="STRING" id="993692.IV57_GL000609"/>
<dbReference type="PIRSF" id="PIRSF031644">
    <property type="entry name" value="UCP031644"/>
    <property type="match status" value="1"/>
</dbReference>
<protein>
    <recommendedName>
        <fullName evidence="1">GyrI-like small molecule binding domain-containing protein</fullName>
    </recommendedName>
</protein>
<dbReference type="AlphaFoldDB" id="A0A0R2LAT8"/>
<sequence>MKYEWRKQEKELYTTKKNPVILLVPGQKFISLHGIGDPNGSNFQDRIQTLYPAAYGIKAAYKKYCLDKKVEFNDYTVFPLEGIWSLTNKGQQLDYLDKNEFSYDIMIRVPNFVPQNLLEPTLQEIKSQKKLSLIDKIEIKKFEPMQVAQVLHVGSYDDEPASFQKIDQLVKSEGKKRISKIHREIYLSDARRAVPDKLKTILRYRIK</sequence>
<dbReference type="InterPro" id="IPR029442">
    <property type="entry name" value="GyrI-like"/>
</dbReference>
<dbReference type="SUPFAM" id="SSF55136">
    <property type="entry name" value="Probable bacterial effector-binding domain"/>
    <property type="match status" value="1"/>
</dbReference>
<dbReference type="InterPro" id="IPR008319">
    <property type="entry name" value="GyrI-like_CCH_Lin2189-like"/>
</dbReference>
<dbReference type="Pfam" id="PF06445">
    <property type="entry name" value="GyrI-like"/>
    <property type="match status" value="1"/>
</dbReference>
<dbReference type="Proteomes" id="UP000051006">
    <property type="component" value="Unassembled WGS sequence"/>
</dbReference>
<evidence type="ECO:0000313" key="3">
    <source>
        <dbReference type="Proteomes" id="UP000051006"/>
    </source>
</evidence>
<dbReference type="Gene3D" id="3.20.80.10">
    <property type="entry name" value="Regulatory factor, effector binding domain"/>
    <property type="match status" value="1"/>
</dbReference>
<evidence type="ECO:0000259" key="1">
    <source>
        <dbReference type="Pfam" id="PF06445"/>
    </source>
</evidence>
<feature type="domain" description="GyrI-like small molecule binding" evidence="1">
    <location>
        <begin position="18"/>
        <end position="200"/>
    </location>
</feature>
<evidence type="ECO:0000313" key="2">
    <source>
        <dbReference type="EMBL" id="KRN99039.1"/>
    </source>
</evidence>
<dbReference type="EMBL" id="JQCF01000013">
    <property type="protein sequence ID" value="KRN99039.1"/>
    <property type="molecule type" value="Genomic_DNA"/>
</dbReference>
<name>A0A0R2LAT8_9LACO</name>
<dbReference type="OrthoDB" id="4772335at2"/>
<comment type="caution">
    <text evidence="2">The sequence shown here is derived from an EMBL/GenBank/DDBJ whole genome shotgun (WGS) entry which is preliminary data.</text>
</comment>